<dbReference type="PANTHER" id="PTHR47478">
    <property type="match status" value="1"/>
</dbReference>
<evidence type="ECO:0000313" key="1">
    <source>
        <dbReference type="EMBL" id="MCV9927354.1"/>
    </source>
</evidence>
<gene>
    <name evidence="1" type="ORF">OIU83_06810</name>
</gene>
<dbReference type="SFLD" id="SFLDG01129">
    <property type="entry name" value="C1.5:_HAD__Beta-PGM__Phosphata"/>
    <property type="match status" value="1"/>
</dbReference>
<accession>A0A9X2ZAN9</accession>
<dbReference type="RefSeq" id="WP_264205519.1">
    <property type="nucleotide sequence ID" value="NZ_JAOZEW010000005.1"/>
</dbReference>
<dbReference type="Pfam" id="PF13419">
    <property type="entry name" value="HAD_2"/>
    <property type="match status" value="1"/>
</dbReference>
<organism evidence="1 2">
    <name type="scientific">Flavobacterium shii</name>
    <dbReference type="NCBI Taxonomy" id="2987687"/>
    <lineage>
        <taxon>Bacteria</taxon>
        <taxon>Pseudomonadati</taxon>
        <taxon>Bacteroidota</taxon>
        <taxon>Flavobacteriia</taxon>
        <taxon>Flavobacteriales</taxon>
        <taxon>Flavobacteriaceae</taxon>
        <taxon>Flavobacterium</taxon>
    </lineage>
</organism>
<dbReference type="PANTHER" id="PTHR47478:SF1">
    <property type="entry name" value="PYRIMIDINE 5'-NUCLEOTIDASE YJJG"/>
    <property type="match status" value="1"/>
</dbReference>
<dbReference type="Proteomes" id="UP001151079">
    <property type="component" value="Unassembled WGS sequence"/>
</dbReference>
<dbReference type="CDD" id="cd04305">
    <property type="entry name" value="HAD_Neu5Ac-Pase_like"/>
    <property type="match status" value="1"/>
</dbReference>
<dbReference type="InterPro" id="IPR023198">
    <property type="entry name" value="PGP-like_dom2"/>
</dbReference>
<protein>
    <submittedName>
        <fullName evidence="1">YjjG family noncanonical pyrimidine nucleotidase</fullName>
    </submittedName>
</protein>
<dbReference type="EMBL" id="JAOZEW010000005">
    <property type="protein sequence ID" value="MCV9927354.1"/>
    <property type="molecule type" value="Genomic_DNA"/>
</dbReference>
<dbReference type="AlphaFoldDB" id="A0A9X2ZAN9"/>
<proteinExistence type="predicted"/>
<dbReference type="InterPro" id="IPR041492">
    <property type="entry name" value="HAD_2"/>
</dbReference>
<evidence type="ECO:0000313" key="2">
    <source>
        <dbReference type="Proteomes" id="UP001151079"/>
    </source>
</evidence>
<dbReference type="InterPro" id="IPR023214">
    <property type="entry name" value="HAD_sf"/>
</dbReference>
<dbReference type="SFLD" id="SFLDS00003">
    <property type="entry name" value="Haloacid_Dehalogenase"/>
    <property type="match status" value="1"/>
</dbReference>
<dbReference type="InterPro" id="IPR052550">
    <property type="entry name" value="Pyrimidine_5'-ntase_YjjG"/>
</dbReference>
<dbReference type="InterPro" id="IPR036412">
    <property type="entry name" value="HAD-like_sf"/>
</dbReference>
<dbReference type="SUPFAM" id="SSF56784">
    <property type="entry name" value="HAD-like"/>
    <property type="match status" value="1"/>
</dbReference>
<dbReference type="Gene3D" id="3.40.50.1000">
    <property type="entry name" value="HAD superfamily/HAD-like"/>
    <property type="match status" value="1"/>
</dbReference>
<dbReference type="InterPro" id="IPR006439">
    <property type="entry name" value="HAD-SF_hydro_IA"/>
</dbReference>
<dbReference type="InterPro" id="IPR011951">
    <property type="entry name" value="HAD-SF_hydro_IA_YjjG/PynA"/>
</dbReference>
<name>A0A9X2ZAN9_9FLAO</name>
<keyword evidence="2" id="KW-1185">Reference proteome</keyword>
<dbReference type="GO" id="GO:0008253">
    <property type="term" value="F:5'-nucleotidase activity"/>
    <property type="evidence" value="ECO:0007669"/>
    <property type="project" value="InterPro"/>
</dbReference>
<dbReference type="NCBIfam" id="TIGR01549">
    <property type="entry name" value="HAD-SF-IA-v1"/>
    <property type="match status" value="1"/>
</dbReference>
<reference evidence="1" key="1">
    <citation type="submission" date="2022-10" db="EMBL/GenBank/DDBJ databases">
        <title>Two novel species of Flavobacterium.</title>
        <authorList>
            <person name="Liu Q."/>
            <person name="Xin Y.-H."/>
        </authorList>
    </citation>
    <scope>NUCLEOTIDE SEQUENCE</scope>
    <source>
        <strain evidence="1">LS1R49</strain>
    </source>
</reference>
<sequence length="230" mass="26862">MKNNNIITDVFFDLDHTLWDFDKNSELAFGTILKKNHPTIEMKDFIEKYLPINQECWRLYQNDKISHEELRYNRLKHTFDALNYNVSDVLIDEMAEEYIQLLPESNHLFDGAIEILEYLKDKYRLHIITNGFAEVQTKKINNSKIATYFQTITNSEKAGVKKPNPIIFEYALNSANSKRENSIMIGDCLEADIQGALNAGIDAIFFNDKKIQAPQNIKQINYLLELKKYL</sequence>
<dbReference type="NCBIfam" id="TIGR02254">
    <property type="entry name" value="YjjG_YfnB"/>
    <property type="match status" value="1"/>
</dbReference>
<comment type="caution">
    <text evidence="1">The sequence shown here is derived from an EMBL/GenBank/DDBJ whole genome shotgun (WGS) entry which is preliminary data.</text>
</comment>
<dbReference type="Gene3D" id="1.10.150.240">
    <property type="entry name" value="Putative phosphatase, domain 2"/>
    <property type="match status" value="1"/>
</dbReference>